<dbReference type="RefSeq" id="WP_112146191.1">
    <property type="nucleotide sequence ID" value="NZ_PGTO01000013.1"/>
</dbReference>
<sequence length="148" mass="16162">MLKLRPELAASTAARKARSKGSPEDRLHRAVASYLSLALHDDECLWWHCPNGEYRSPKTAAKLKAFGVRPGVPDICLILPGGTAGFIELKAEKGVLSPTQKAFSLRSNSIGAKWAVCRSLEEVAITLNNWGVPLHATLFNNQICKRLA</sequence>
<keyword evidence="2" id="KW-0540">Nuclease</keyword>
<accession>A0A364NVK8</accession>
<evidence type="ECO:0000256" key="2">
    <source>
        <dbReference type="ARBA" id="ARBA00022722"/>
    </source>
</evidence>
<proteinExistence type="predicted"/>
<dbReference type="SMART" id="SM00990">
    <property type="entry name" value="VRR_NUC"/>
    <property type="match status" value="1"/>
</dbReference>
<dbReference type="GO" id="GO:0003676">
    <property type="term" value="F:nucleic acid binding"/>
    <property type="evidence" value="ECO:0007669"/>
    <property type="project" value="InterPro"/>
</dbReference>
<evidence type="ECO:0000313" key="6">
    <source>
        <dbReference type="Proteomes" id="UP000251075"/>
    </source>
</evidence>
<dbReference type="GO" id="GO:0004518">
    <property type="term" value="F:nuclease activity"/>
    <property type="evidence" value="ECO:0007669"/>
    <property type="project" value="UniProtKB-KW"/>
</dbReference>
<gene>
    <name evidence="5" type="ORF">CU669_15165</name>
</gene>
<comment type="cofactor">
    <cofactor evidence="1">
        <name>Mg(2+)</name>
        <dbReference type="ChEBI" id="CHEBI:18420"/>
    </cofactor>
</comment>
<keyword evidence="3" id="KW-0378">Hydrolase</keyword>
<dbReference type="EMBL" id="PGTO01000013">
    <property type="protein sequence ID" value="RAU21092.1"/>
    <property type="molecule type" value="Genomic_DNA"/>
</dbReference>
<comment type="caution">
    <text evidence="5">The sequence shown here is derived from an EMBL/GenBank/DDBJ whole genome shotgun (WGS) entry which is preliminary data.</text>
</comment>
<dbReference type="Proteomes" id="UP000251075">
    <property type="component" value="Unassembled WGS sequence"/>
</dbReference>
<evidence type="ECO:0000256" key="1">
    <source>
        <dbReference type="ARBA" id="ARBA00001946"/>
    </source>
</evidence>
<evidence type="ECO:0000259" key="4">
    <source>
        <dbReference type="SMART" id="SM00990"/>
    </source>
</evidence>
<keyword evidence="6" id="KW-1185">Reference proteome</keyword>
<dbReference type="Gene3D" id="3.40.1350.10">
    <property type="match status" value="1"/>
</dbReference>
<name>A0A364NVK8_9PROT</name>
<dbReference type="OrthoDB" id="8453293at2"/>
<feature type="domain" description="VRR-NUC" evidence="4">
    <location>
        <begin position="22"/>
        <end position="121"/>
    </location>
</feature>
<dbReference type="InterPro" id="IPR011856">
    <property type="entry name" value="tRNA_endonuc-like_dom_sf"/>
</dbReference>
<dbReference type="Pfam" id="PF08774">
    <property type="entry name" value="VRR_NUC"/>
    <property type="match status" value="1"/>
</dbReference>
<evidence type="ECO:0000313" key="5">
    <source>
        <dbReference type="EMBL" id="RAU21092.1"/>
    </source>
</evidence>
<evidence type="ECO:0000256" key="3">
    <source>
        <dbReference type="ARBA" id="ARBA00022801"/>
    </source>
</evidence>
<organism evidence="5 6">
    <name type="scientific">Paramagnetospirillum kuznetsovii</name>
    <dbReference type="NCBI Taxonomy" id="2053833"/>
    <lineage>
        <taxon>Bacteria</taxon>
        <taxon>Pseudomonadati</taxon>
        <taxon>Pseudomonadota</taxon>
        <taxon>Alphaproteobacteria</taxon>
        <taxon>Rhodospirillales</taxon>
        <taxon>Magnetospirillaceae</taxon>
        <taxon>Paramagnetospirillum</taxon>
    </lineage>
</organism>
<protein>
    <recommendedName>
        <fullName evidence="4">VRR-NUC domain-containing protein</fullName>
    </recommendedName>
</protein>
<dbReference type="AlphaFoldDB" id="A0A364NVK8"/>
<reference evidence="5 6" key="1">
    <citation type="submission" date="2017-11" db="EMBL/GenBank/DDBJ databases">
        <title>Draft genome sequence of magnetotactic bacterium Magnetospirillum kuznetsovii LBB-42.</title>
        <authorList>
            <person name="Grouzdev D.S."/>
            <person name="Rysina M.S."/>
            <person name="Baslerov R.V."/>
            <person name="Koziaeva V."/>
        </authorList>
    </citation>
    <scope>NUCLEOTIDE SEQUENCE [LARGE SCALE GENOMIC DNA]</scope>
    <source>
        <strain evidence="5 6">LBB-42</strain>
    </source>
</reference>
<dbReference type="GO" id="GO:0016788">
    <property type="term" value="F:hydrolase activity, acting on ester bonds"/>
    <property type="evidence" value="ECO:0007669"/>
    <property type="project" value="InterPro"/>
</dbReference>
<dbReference type="InterPro" id="IPR014883">
    <property type="entry name" value="VRR_NUC"/>
</dbReference>